<sequence length="99" mass="11100">GNNDEIELNDDAEASNTQGNEDTDMDLESSDDSNQLSPRPRRPPGYLSDYVTGSDNIDHFQNLAIAMFRTSEDPTTYKEAAKLKVWREAMESEINAIES</sequence>
<feature type="non-terminal residue" evidence="2">
    <location>
        <position position="1"/>
    </location>
</feature>
<dbReference type="Proteomes" id="UP000236291">
    <property type="component" value="Unassembled WGS sequence"/>
</dbReference>
<proteinExistence type="predicted"/>
<feature type="compositionally biased region" description="Acidic residues" evidence="1">
    <location>
        <begin position="1"/>
        <end position="13"/>
    </location>
</feature>
<feature type="compositionally biased region" description="Acidic residues" evidence="1">
    <location>
        <begin position="21"/>
        <end position="31"/>
    </location>
</feature>
<accession>A0A2K3KFC1</accession>
<gene>
    <name evidence="2" type="ORF">L195_g062359</name>
</gene>
<feature type="region of interest" description="Disordered" evidence="1">
    <location>
        <begin position="1"/>
        <end position="53"/>
    </location>
</feature>
<name>A0A2K3KFC1_TRIPR</name>
<evidence type="ECO:0008006" key="4">
    <source>
        <dbReference type="Google" id="ProtNLM"/>
    </source>
</evidence>
<organism evidence="2 3">
    <name type="scientific">Trifolium pratense</name>
    <name type="common">Red clover</name>
    <dbReference type="NCBI Taxonomy" id="57577"/>
    <lineage>
        <taxon>Eukaryota</taxon>
        <taxon>Viridiplantae</taxon>
        <taxon>Streptophyta</taxon>
        <taxon>Embryophyta</taxon>
        <taxon>Tracheophyta</taxon>
        <taxon>Spermatophyta</taxon>
        <taxon>Magnoliopsida</taxon>
        <taxon>eudicotyledons</taxon>
        <taxon>Gunneridae</taxon>
        <taxon>Pentapetalae</taxon>
        <taxon>rosids</taxon>
        <taxon>fabids</taxon>
        <taxon>Fabales</taxon>
        <taxon>Fabaceae</taxon>
        <taxon>Papilionoideae</taxon>
        <taxon>50 kb inversion clade</taxon>
        <taxon>NPAAA clade</taxon>
        <taxon>Hologalegina</taxon>
        <taxon>IRL clade</taxon>
        <taxon>Trifolieae</taxon>
        <taxon>Trifolium</taxon>
    </lineage>
</organism>
<evidence type="ECO:0000256" key="1">
    <source>
        <dbReference type="SAM" id="MobiDB-lite"/>
    </source>
</evidence>
<evidence type="ECO:0000313" key="3">
    <source>
        <dbReference type="Proteomes" id="UP000236291"/>
    </source>
</evidence>
<dbReference type="AlphaFoldDB" id="A0A2K3KFC1"/>
<feature type="non-terminal residue" evidence="2">
    <location>
        <position position="99"/>
    </location>
</feature>
<reference evidence="2 3" key="2">
    <citation type="journal article" date="2017" name="Front. Plant Sci.">
        <title>Gene Classification and Mining of Molecular Markers Useful in Red Clover (Trifolium pratense) Breeding.</title>
        <authorList>
            <person name="Istvanek J."/>
            <person name="Dluhosova J."/>
            <person name="Dluhos P."/>
            <person name="Patkova L."/>
            <person name="Nedelnik J."/>
            <person name="Repkova J."/>
        </authorList>
    </citation>
    <scope>NUCLEOTIDE SEQUENCE [LARGE SCALE GENOMIC DNA]</scope>
    <source>
        <strain evidence="3">cv. Tatra</strain>
        <tissue evidence="2">Young leaves</tissue>
    </source>
</reference>
<evidence type="ECO:0000313" key="2">
    <source>
        <dbReference type="EMBL" id="PNX64948.1"/>
    </source>
</evidence>
<reference evidence="2 3" key="1">
    <citation type="journal article" date="2014" name="Am. J. Bot.">
        <title>Genome assembly and annotation for red clover (Trifolium pratense; Fabaceae).</title>
        <authorList>
            <person name="Istvanek J."/>
            <person name="Jaros M."/>
            <person name="Krenek A."/>
            <person name="Repkova J."/>
        </authorList>
    </citation>
    <scope>NUCLEOTIDE SEQUENCE [LARGE SCALE GENOMIC DNA]</scope>
    <source>
        <strain evidence="3">cv. Tatra</strain>
        <tissue evidence="2">Young leaves</tissue>
    </source>
</reference>
<protein>
    <recommendedName>
        <fullName evidence="4">Copia-type polyprotein</fullName>
    </recommendedName>
</protein>
<comment type="caution">
    <text evidence="2">The sequence shown here is derived from an EMBL/GenBank/DDBJ whole genome shotgun (WGS) entry which is preliminary data.</text>
</comment>
<dbReference type="EMBL" id="ASHM01172674">
    <property type="protein sequence ID" value="PNX64948.1"/>
    <property type="molecule type" value="Genomic_DNA"/>
</dbReference>